<organism evidence="1 2">
    <name type="scientific">Escherichia coli O157:H7 (strain EC869)</name>
    <dbReference type="NCBI Taxonomy" id="478008"/>
    <lineage>
        <taxon>Bacteria</taxon>
        <taxon>Pseudomonadati</taxon>
        <taxon>Pseudomonadota</taxon>
        <taxon>Gammaproteobacteria</taxon>
        <taxon>Enterobacterales</taxon>
        <taxon>Enterobacteriaceae</taxon>
        <taxon>Escherichia</taxon>
    </lineage>
</organism>
<dbReference type="BioCyc" id="ECOL478008-HMP:G76-483635-MONOMER"/>
<comment type="caution">
    <text evidence="1">The sequence shown here is derived from an EMBL/GenBank/DDBJ whole genome shotgun (WGS) entry which is preliminary data.</text>
</comment>
<name>A0A0H3PPL6_ECO5C</name>
<sequence length="38" mass="4470">MITKRLFIISASLQGSQEVFAQISALERIRIFEYFYAE</sequence>
<gene>
    <name evidence="1" type="ORF">ECH7EC869_3814</name>
</gene>
<reference evidence="1 2" key="1">
    <citation type="journal article" date="2011" name="Appl. Environ. Microbiol.">
        <title>Genome signatures of Escherichia coli O157:H7 isolates from the bovine host reservoir.</title>
        <authorList>
            <person name="Eppinger M."/>
            <person name="Mammel M.K."/>
            <person name="Leclerc J.E."/>
            <person name="Ravel J."/>
            <person name="Cebula T.A."/>
        </authorList>
    </citation>
    <scope>NUCLEOTIDE SEQUENCE [LARGE SCALE GENOMIC DNA]</scope>
    <source>
        <strain evidence="1 2">EC869</strain>
    </source>
</reference>
<protein>
    <submittedName>
        <fullName evidence="1">Uncharacterized protein</fullName>
    </submittedName>
</protein>
<evidence type="ECO:0000313" key="2">
    <source>
        <dbReference type="Proteomes" id="UP000004641"/>
    </source>
</evidence>
<dbReference type="AlphaFoldDB" id="A0A0H3PPL6"/>
<accession>A0A0H3PPL6</accession>
<dbReference type="EMBL" id="ABHU01000015">
    <property type="protein sequence ID" value="EDU90052.1"/>
    <property type="molecule type" value="Genomic_DNA"/>
</dbReference>
<proteinExistence type="predicted"/>
<dbReference type="Proteomes" id="UP000004641">
    <property type="component" value="Unassembled WGS sequence"/>
</dbReference>
<evidence type="ECO:0000313" key="1">
    <source>
        <dbReference type="EMBL" id="EDU90052.1"/>
    </source>
</evidence>